<dbReference type="Proteomes" id="UP000217289">
    <property type="component" value="Chromosome"/>
</dbReference>
<keyword evidence="2" id="KW-1185">Reference proteome</keyword>
<sequence length="63" mass="6966">MSLEATRLLDLLWERYASEVPYARTFARLSGGRFHNEHIALRSLARQGGGTALLARGHVPSST</sequence>
<dbReference type="AlphaFoldDB" id="A0A250IAR3"/>
<gene>
    <name evidence="1" type="ORF">MEBOL_001687</name>
</gene>
<evidence type="ECO:0000313" key="2">
    <source>
        <dbReference type="Proteomes" id="UP000217289"/>
    </source>
</evidence>
<proteinExistence type="predicted"/>
<protein>
    <submittedName>
        <fullName evidence="1">Uncharacterized protein</fullName>
    </submittedName>
</protein>
<dbReference type="EMBL" id="CP022163">
    <property type="protein sequence ID" value="ATB28241.1"/>
    <property type="molecule type" value="Genomic_DNA"/>
</dbReference>
<evidence type="ECO:0000313" key="1">
    <source>
        <dbReference type="EMBL" id="ATB28241.1"/>
    </source>
</evidence>
<organism evidence="1 2">
    <name type="scientific">Melittangium boletus DSM 14713</name>
    <dbReference type="NCBI Taxonomy" id="1294270"/>
    <lineage>
        <taxon>Bacteria</taxon>
        <taxon>Pseudomonadati</taxon>
        <taxon>Myxococcota</taxon>
        <taxon>Myxococcia</taxon>
        <taxon>Myxococcales</taxon>
        <taxon>Cystobacterineae</taxon>
        <taxon>Archangiaceae</taxon>
        <taxon>Melittangium</taxon>
    </lineage>
</organism>
<dbReference type="KEGG" id="mbd:MEBOL_001687"/>
<reference evidence="1 2" key="1">
    <citation type="submission" date="2017-06" db="EMBL/GenBank/DDBJ databases">
        <authorList>
            <person name="Kim H.J."/>
            <person name="Triplett B.A."/>
        </authorList>
    </citation>
    <scope>NUCLEOTIDE SEQUENCE [LARGE SCALE GENOMIC DNA]</scope>
    <source>
        <strain evidence="1 2">DSM 14713</strain>
    </source>
</reference>
<name>A0A250IAR3_9BACT</name>
<accession>A0A250IAR3</accession>
<dbReference type="Gene3D" id="3.10.180.50">
    <property type="match status" value="1"/>
</dbReference>